<dbReference type="Pfam" id="PF08712">
    <property type="entry name" value="Nfu_N"/>
    <property type="match status" value="1"/>
</dbReference>
<protein>
    <recommendedName>
        <fullName evidence="1">Scaffold protein Nfu/NifU N-terminal domain-containing protein</fullName>
    </recommendedName>
</protein>
<evidence type="ECO:0000313" key="3">
    <source>
        <dbReference type="Proteomes" id="UP000645462"/>
    </source>
</evidence>
<dbReference type="SMART" id="SM00932">
    <property type="entry name" value="Nfu_N"/>
    <property type="match status" value="1"/>
</dbReference>
<dbReference type="Gene3D" id="3.30.1370.70">
    <property type="entry name" value="Scaffold protein Nfu/NifU, N-terminal domain"/>
    <property type="match status" value="1"/>
</dbReference>
<comment type="caution">
    <text evidence="2">The sequence shown here is derived from an EMBL/GenBank/DDBJ whole genome shotgun (WGS) entry which is preliminary data.</text>
</comment>
<dbReference type="Pfam" id="PF20132">
    <property type="entry name" value="DUF6522"/>
    <property type="match status" value="1"/>
</dbReference>
<dbReference type="SUPFAM" id="SSF110836">
    <property type="entry name" value="Hypothetical protein SAV1430"/>
    <property type="match status" value="1"/>
</dbReference>
<dbReference type="PANTHER" id="PTHR11178">
    <property type="entry name" value="IRON-SULFUR CLUSTER SCAFFOLD PROTEIN NFU-RELATED"/>
    <property type="match status" value="1"/>
</dbReference>
<dbReference type="InterPro" id="IPR045389">
    <property type="entry name" value="DUF6522"/>
</dbReference>
<feature type="domain" description="Scaffold protein Nfu/NifU N-terminal" evidence="1">
    <location>
        <begin position="10"/>
        <end position="94"/>
    </location>
</feature>
<sequence length="424" mass="45896">MSDTAIRRRIRAQSSENDPDVMGFVLDIPIQEGALVWFEASDDAPLAQALFALDGVVRVEVSDTTIWVKKRPDADWTHLKPRIAEGIRRVLDETDMPLGGESVVAASPDEGLRKAVEDLLDRQVNPAVAAHSGHISVDKVEGLTVHLRMSGGCQGCAASAVTLREGVERMLRAALPQIDRIIDVTDHASGDNPFYARDDGPSPFLNRPVPEGVIRWEDGQITVDPNYLAPKLGITAETLRAGLRRGEVVGVTETGEGTDNGKTRIILRTSTRAWAAEIDSTGAAREIPPPRVIKTAASNEVDLTNRVRAHLEGLNENSAPITYGALARALGLWAPGSVGRVTRALETTMRQDAAADHPFIAARAVSRGHNNLPGKGYFDLARALSRGPLEGESEAEFHTRELRRLNEIRTNQTPSGAVTVNTHI</sequence>
<dbReference type="InterPro" id="IPR036498">
    <property type="entry name" value="Nfu/NifU_N_sf"/>
</dbReference>
<dbReference type="RefSeq" id="WP_188482615.1">
    <property type="nucleotide sequence ID" value="NZ_BMFC01000007.1"/>
</dbReference>
<dbReference type="InterPro" id="IPR001075">
    <property type="entry name" value="NIF_FeS_clus_asmbl_NifU_C"/>
</dbReference>
<evidence type="ECO:0000259" key="1">
    <source>
        <dbReference type="SMART" id="SM00932"/>
    </source>
</evidence>
<organism evidence="2 3">
    <name type="scientific">Marivita lacus</name>
    <dbReference type="NCBI Taxonomy" id="1323742"/>
    <lineage>
        <taxon>Bacteria</taxon>
        <taxon>Pseudomonadati</taxon>
        <taxon>Pseudomonadota</taxon>
        <taxon>Alphaproteobacteria</taxon>
        <taxon>Rhodobacterales</taxon>
        <taxon>Roseobacteraceae</taxon>
        <taxon>Marivita</taxon>
    </lineage>
</organism>
<gene>
    <name evidence="2" type="ORF">GCM10011363_27260</name>
</gene>
<proteinExistence type="predicted"/>
<dbReference type="SUPFAM" id="SSF117916">
    <property type="entry name" value="Fe-S cluster assembly (FSCA) domain-like"/>
    <property type="match status" value="1"/>
</dbReference>
<name>A0ABQ1KS44_9RHOB</name>
<dbReference type="InterPro" id="IPR034904">
    <property type="entry name" value="FSCA_dom_sf"/>
</dbReference>
<dbReference type="InterPro" id="IPR014824">
    <property type="entry name" value="Nfu/NifU_N"/>
</dbReference>
<dbReference type="Pfam" id="PF01106">
    <property type="entry name" value="NifU"/>
    <property type="match status" value="1"/>
</dbReference>
<reference evidence="3" key="1">
    <citation type="journal article" date="2019" name="Int. J. Syst. Evol. Microbiol.">
        <title>The Global Catalogue of Microorganisms (GCM) 10K type strain sequencing project: providing services to taxonomists for standard genome sequencing and annotation.</title>
        <authorList>
            <consortium name="The Broad Institute Genomics Platform"/>
            <consortium name="The Broad Institute Genome Sequencing Center for Infectious Disease"/>
            <person name="Wu L."/>
            <person name="Ma J."/>
        </authorList>
    </citation>
    <scope>NUCLEOTIDE SEQUENCE [LARGE SCALE GENOMIC DNA]</scope>
    <source>
        <strain evidence="3">CGMCC 1.12478</strain>
    </source>
</reference>
<keyword evidence="3" id="KW-1185">Reference proteome</keyword>
<evidence type="ECO:0000313" key="2">
    <source>
        <dbReference type="EMBL" id="GGC09188.1"/>
    </source>
</evidence>
<accession>A0ABQ1KS44</accession>
<dbReference type="Gene3D" id="3.30.300.130">
    <property type="entry name" value="Fe-S cluster assembly (FSCA)"/>
    <property type="match status" value="1"/>
</dbReference>
<dbReference type="Proteomes" id="UP000645462">
    <property type="component" value="Unassembled WGS sequence"/>
</dbReference>
<dbReference type="EMBL" id="BMFC01000007">
    <property type="protein sequence ID" value="GGC09188.1"/>
    <property type="molecule type" value="Genomic_DNA"/>
</dbReference>